<feature type="transmembrane region" description="Helical" evidence="1">
    <location>
        <begin position="37"/>
        <end position="58"/>
    </location>
</feature>
<comment type="caution">
    <text evidence="2">The sequence shown here is derived from an EMBL/GenBank/DDBJ whole genome shotgun (WGS) entry which is preliminary data.</text>
</comment>
<keyword evidence="1" id="KW-1133">Transmembrane helix</keyword>
<keyword evidence="1" id="KW-0472">Membrane</keyword>
<organism evidence="2 3">
    <name type="scientific">Chryseosolibacter indicus</name>
    <dbReference type="NCBI Taxonomy" id="2782351"/>
    <lineage>
        <taxon>Bacteria</taxon>
        <taxon>Pseudomonadati</taxon>
        <taxon>Bacteroidota</taxon>
        <taxon>Cytophagia</taxon>
        <taxon>Cytophagales</taxon>
        <taxon>Chryseotaleaceae</taxon>
        <taxon>Chryseosolibacter</taxon>
    </lineage>
</organism>
<proteinExistence type="inferred from homology"/>
<feature type="transmembrane region" description="Helical" evidence="1">
    <location>
        <begin position="158"/>
        <end position="181"/>
    </location>
</feature>
<comment type="pathway">
    <text evidence="1">Cell wall biogenesis; peptidoglycan biosynthesis.</text>
</comment>
<dbReference type="EMBL" id="JAHESD010000006">
    <property type="protein sequence ID" value="MBT1702491.1"/>
    <property type="molecule type" value="Genomic_DNA"/>
</dbReference>
<keyword evidence="1" id="KW-0813">Transport</keyword>
<evidence type="ECO:0000256" key="1">
    <source>
        <dbReference type="HAMAP-Rule" id="MF_02077"/>
    </source>
</evidence>
<comment type="similarity">
    <text evidence="1">Belongs to the Amj family.</text>
</comment>
<dbReference type="Proteomes" id="UP000772618">
    <property type="component" value="Unassembled WGS sequence"/>
</dbReference>
<dbReference type="RefSeq" id="WP_254152460.1">
    <property type="nucleotide sequence ID" value="NZ_JAHESD010000006.1"/>
</dbReference>
<accession>A0ABS5VMZ7</accession>
<keyword evidence="1" id="KW-0812">Transmembrane</keyword>
<feature type="transmembrane region" description="Helical" evidence="1">
    <location>
        <begin position="193"/>
        <end position="213"/>
    </location>
</feature>
<protein>
    <recommendedName>
        <fullName evidence="1">Lipid II flippase Amj</fullName>
    </recommendedName>
</protein>
<sequence length="266" mass="29330">MSTQVVIVLVLTFVINLISTLSYAVRIVGVRTGRVAISFALFNILVLISRTANGFQAPLLAKTVENDIKNGVSHNEELFRLIILSCSVGTIIGALLVPTFQRVLSKAVMNFSQHRSIPKLILHGLSKGGIIYFRENLTMPNKENITGIKLDRDFPWKIFILNVVAVGILTIGVLSAVYASYSNPDYRTTASNLSAFINGFATIILFTFIDPYLSSMTDDVILGTCSQDTFKKHIVYTMIARLLGTLLAQILFLPASKILAWTATWI</sequence>
<name>A0ABS5VMZ7_9BACT</name>
<comment type="subcellular location">
    <subcellularLocation>
        <location evidence="1">Cell membrane</location>
        <topology evidence="1">Multi-pass membrane protein</topology>
    </subcellularLocation>
</comment>
<dbReference type="HAMAP" id="MF_02077">
    <property type="entry name" value="Amj_flippase"/>
    <property type="match status" value="1"/>
</dbReference>
<keyword evidence="1" id="KW-0133">Cell shape</keyword>
<evidence type="ECO:0000313" key="2">
    <source>
        <dbReference type="EMBL" id="MBT1702491.1"/>
    </source>
</evidence>
<feature type="transmembrane region" description="Helical" evidence="1">
    <location>
        <begin position="78"/>
        <end position="97"/>
    </location>
</feature>
<reference evidence="2 3" key="1">
    <citation type="submission" date="2021-05" db="EMBL/GenBank/DDBJ databases">
        <title>A Polyphasic approach of four new species of the genus Ohtaekwangia: Ohtaekwangia histidinii sp. nov., Ohtaekwangia cretensis sp. nov., Ohtaekwangia indiensis sp. nov., Ohtaekwangia reichenbachii sp. nov. from diverse environment.</title>
        <authorList>
            <person name="Octaviana S."/>
        </authorList>
    </citation>
    <scope>NUCLEOTIDE SEQUENCE [LARGE SCALE GENOMIC DNA]</scope>
    <source>
        <strain evidence="2 3">PWU20</strain>
    </source>
</reference>
<keyword evidence="1" id="KW-0573">Peptidoglycan synthesis</keyword>
<keyword evidence="1" id="KW-0961">Cell wall biogenesis/degradation</keyword>
<dbReference type="InterPro" id="IPR021260">
    <property type="entry name" value="Amj"/>
</dbReference>
<gene>
    <name evidence="1" type="primary">amj</name>
    <name evidence="2" type="ORF">KK060_04320</name>
</gene>
<keyword evidence="3" id="KW-1185">Reference proteome</keyword>
<dbReference type="Pfam" id="PF10997">
    <property type="entry name" value="Amj"/>
    <property type="match status" value="1"/>
</dbReference>
<keyword evidence="1" id="KW-1003">Cell membrane</keyword>
<comment type="function">
    <text evidence="1">Involved in peptidoglycan biosynthesis. Transports lipid-linked peptidoglycan precursors from the inner to the outer leaflet of the cytoplasmic membrane.</text>
</comment>
<feature type="transmembrane region" description="Helical" evidence="1">
    <location>
        <begin position="234"/>
        <end position="255"/>
    </location>
</feature>
<feature type="transmembrane region" description="Helical" evidence="1">
    <location>
        <begin position="6"/>
        <end position="25"/>
    </location>
</feature>
<evidence type="ECO:0000313" key="3">
    <source>
        <dbReference type="Proteomes" id="UP000772618"/>
    </source>
</evidence>